<comment type="caution">
    <text evidence="1">The sequence shown here is derived from an EMBL/GenBank/DDBJ whole genome shotgun (WGS) entry which is preliminary data.</text>
</comment>
<dbReference type="AlphaFoldDB" id="A0A1F6WMP8"/>
<accession>A0A1F6WMP8</accession>
<reference evidence="1 2" key="1">
    <citation type="journal article" date="2016" name="Nat. Commun.">
        <title>Thousands of microbial genomes shed light on interconnected biogeochemical processes in an aquifer system.</title>
        <authorList>
            <person name="Anantharaman K."/>
            <person name="Brown C.T."/>
            <person name="Hug L.A."/>
            <person name="Sharon I."/>
            <person name="Castelle C.J."/>
            <person name="Probst A.J."/>
            <person name="Thomas B.C."/>
            <person name="Singh A."/>
            <person name="Wilkins M.J."/>
            <person name="Karaoz U."/>
            <person name="Brodie E.L."/>
            <person name="Williams K.H."/>
            <person name="Hubbard S.S."/>
            <person name="Banfield J.F."/>
        </authorList>
    </citation>
    <scope>NUCLEOTIDE SEQUENCE [LARGE SCALE GENOMIC DNA]</scope>
</reference>
<dbReference type="Gene3D" id="1.20.1440.60">
    <property type="entry name" value="23S rRNA-intervening sequence"/>
    <property type="match status" value="1"/>
</dbReference>
<evidence type="ECO:0000313" key="2">
    <source>
        <dbReference type="Proteomes" id="UP000178184"/>
    </source>
</evidence>
<dbReference type="Proteomes" id="UP000178184">
    <property type="component" value="Unassembled WGS sequence"/>
</dbReference>
<organism evidence="1 2">
    <name type="scientific">Candidatus Nomurabacteria bacterium RIFCSPLOWO2_01_FULL_33_17</name>
    <dbReference type="NCBI Taxonomy" id="1801764"/>
    <lineage>
        <taxon>Bacteria</taxon>
        <taxon>Candidatus Nomuraibacteriota</taxon>
    </lineage>
</organism>
<dbReference type="EMBL" id="MFUO01000035">
    <property type="protein sequence ID" value="OGI83160.1"/>
    <property type="molecule type" value="Genomic_DNA"/>
</dbReference>
<protein>
    <recommendedName>
        <fullName evidence="3">Four helix bundle protein</fullName>
    </recommendedName>
</protein>
<dbReference type="CDD" id="cd16376">
    <property type="entry name" value="Avd_like"/>
    <property type="match status" value="1"/>
</dbReference>
<dbReference type="InterPro" id="IPR036583">
    <property type="entry name" value="23S_rRNA_IVS_sf"/>
</dbReference>
<dbReference type="InterPro" id="IPR055360">
    <property type="entry name" value="bAvd"/>
</dbReference>
<evidence type="ECO:0000313" key="1">
    <source>
        <dbReference type="EMBL" id="OGI83160.1"/>
    </source>
</evidence>
<name>A0A1F6WMP8_9BACT</name>
<sequence>MDINYEEIKIPIVKTLYETILYTTPIILNLPKPIKFSYGETILQNLALVIDLANEANIELKLIKERQIVKAHAKIETTKIFVRILSEGKYISIEEYIKISKYLVDTSKMLYGWLQASKKN</sequence>
<dbReference type="STRING" id="1801764.A2903_01795"/>
<evidence type="ECO:0008006" key="3">
    <source>
        <dbReference type="Google" id="ProtNLM"/>
    </source>
</evidence>
<proteinExistence type="predicted"/>
<gene>
    <name evidence="1" type="ORF">A2903_01795</name>
</gene>